<dbReference type="InterPro" id="IPR039763">
    <property type="entry name" value="ARMT1"/>
</dbReference>
<keyword evidence="13" id="KW-1185">Reference proteome</keyword>
<comment type="caution">
    <text evidence="12">The sequence shown here is derived from an EMBL/GenBank/DDBJ whole genome shotgun (WGS) entry which is preliminary data.</text>
</comment>
<comment type="function">
    <text evidence="8 10">Metal-dependent phosphatase that shows phosphatase activity against several substrates, including fructose-1-phosphate and fructose-6-phosphate. Its preference for fructose-1-phosphate, a strong glycating agent that causes DNA damage rather than a canonical yeast metabolite, suggests a damage-control function in hexose phosphate metabolism. Has also been shown to have O-methyltransferase activity that methylates glutamate residues of target proteins to form gamma-glutamyl methyl ester residues. Possibly methylates PCNA, suggesting it is involved in the DNA damage response.</text>
</comment>
<keyword evidence="7 10" id="KW-0464">Manganese</keyword>
<keyword evidence="5 10" id="KW-0479">Metal-binding</keyword>
<dbReference type="PANTHER" id="PTHR12260">
    <property type="entry name" value="DAMAGE-CONTROL PHOSPHATASE ARMT1"/>
    <property type="match status" value="1"/>
</dbReference>
<reference evidence="12 13" key="1">
    <citation type="journal article" date="2014" name="Genome Biol. Evol.">
        <title>The genome of the myxosporean Thelohanellus kitauei shows adaptations to nutrient acquisition within its fish host.</title>
        <authorList>
            <person name="Yang Y."/>
            <person name="Xiong J."/>
            <person name="Zhou Z."/>
            <person name="Huo F."/>
            <person name="Miao W."/>
            <person name="Ran C."/>
            <person name="Liu Y."/>
            <person name="Zhang J."/>
            <person name="Feng J."/>
            <person name="Wang M."/>
            <person name="Wang M."/>
            <person name="Wang L."/>
            <person name="Yao B."/>
        </authorList>
    </citation>
    <scope>NUCLEOTIDE SEQUENCE [LARGE SCALE GENOMIC DNA]</scope>
    <source>
        <strain evidence="12">Wuqing</strain>
    </source>
</reference>
<dbReference type="GO" id="GO:0006974">
    <property type="term" value="P:DNA damage response"/>
    <property type="evidence" value="ECO:0007669"/>
    <property type="project" value="TreeGrafter"/>
</dbReference>
<protein>
    <recommendedName>
        <fullName evidence="10">Sugar phosphate phosphatase</fullName>
        <ecNumber evidence="10">2.1.1.-</ecNumber>
        <ecNumber evidence="10">3.1.3.-</ecNumber>
    </recommendedName>
</protein>
<dbReference type="GO" id="GO:0008983">
    <property type="term" value="F:protein-glutamate O-methyltransferase activity"/>
    <property type="evidence" value="ECO:0007669"/>
    <property type="project" value="RHEA"/>
</dbReference>
<dbReference type="Proteomes" id="UP000031668">
    <property type="component" value="Unassembled WGS sequence"/>
</dbReference>
<gene>
    <name evidence="12" type="ORF">RF11_12135</name>
</gene>
<comment type="domain">
    <text evidence="10">Subfamily III proteins have a conserved RTxK motif about 40-50 residues from the C-terminus; the threonine may be replaced by serine or cysteine.</text>
</comment>
<feature type="domain" description="Damage-control phosphatase ARMT1-like metal-binding" evidence="11">
    <location>
        <begin position="9"/>
        <end position="251"/>
    </location>
</feature>
<dbReference type="GO" id="GO:0103026">
    <property type="term" value="F:fructose-1-phosphatase activity"/>
    <property type="evidence" value="ECO:0007669"/>
    <property type="project" value="RHEA"/>
</dbReference>
<evidence type="ECO:0000256" key="3">
    <source>
        <dbReference type="ARBA" id="ARBA00009519"/>
    </source>
</evidence>
<dbReference type="GO" id="GO:0005634">
    <property type="term" value="C:nucleus"/>
    <property type="evidence" value="ECO:0007669"/>
    <property type="project" value="TreeGrafter"/>
</dbReference>
<dbReference type="Pfam" id="PF01937">
    <property type="entry name" value="ARMT1-like_dom"/>
    <property type="match status" value="1"/>
</dbReference>
<keyword evidence="10" id="KW-0808">Transferase</keyword>
<evidence type="ECO:0000256" key="1">
    <source>
        <dbReference type="ARBA" id="ARBA00000807"/>
    </source>
</evidence>
<evidence type="ECO:0000256" key="7">
    <source>
        <dbReference type="ARBA" id="ARBA00023211"/>
    </source>
</evidence>
<keyword evidence="4" id="KW-0533">Nickel</keyword>
<comment type="catalytic activity">
    <reaction evidence="9 10">
        <text>beta-D-fructose 6-phosphate = dihydroxyacetone + D-glyceraldehyde 3-phosphate</text>
        <dbReference type="Rhea" id="RHEA:28002"/>
        <dbReference type="ChEBI" id="CHEBI:16016"/>
        <dbReference type="ChEBI" id="CHEBI:57634"/>
        <dbReference type="ChEBI" id="CHEBI:59776"/>
    </reaction>
</comment>
<evidence type="ECO:0000256" key="6">
    <source>
        <dbReference type="ARBA" id="ARBA00022801"/>
    </source>
</evidence>
<dbReference type="GO" id="GO:0032259">
    <property type="term" value="P:methylation"/>
    <property type="evidence" value="ECO:0007669"/>
    <property type="project" value="UniProtKB-KW"/>
</dbReference>
<evidence type="ECO:0000256" key="2">
    <source>
        <dbReference type="ARBA" id="ARBA00001326"/>
    </source>
</evidence>
<dbReference type="GO" id="GO:0097023">
    <property type="term" value="F:fructose 6-phosphate aldolase activity"/>
    <property type="evidence" value="ECO:0007669"/>
    <property type="project" value="RHEA"/>
</dbReference>
<accession>A0A0C2M7F4</accession>
<keyword evidence="6 10" id="KW-0378">Hydrolase</keyword>
<dbReference type="InterPro" id="IPR036075">
    <property type="entry name" value="ARMT-1-like_metal-bd_sf"/>
</dbReference>
<organism evidence="12 13">
    <name type="scientific">Thelohanellus kitauei</name>
    <name type="common">Myxosporean</name>
    <dbReference type="NCBI Taxonomy" id="669202"/>
    <lineage>
        <taxon>Eukaryota</taxon>
        <taxon>Metazoa</taxon>
        <taxon>Cnidaria</taxon>
        <taxon>Myxozoa</taxon>
        <taxon>Myxosporea</taxon>
        <taxon>Bivalvulida</taxon>
        <taxon>Platysporina</taxon>
        <taxon>Myxobolidae</taxon>
        <taxon>Thelohanellus</taxon>
    </lineage>
</organism>
<keyword evidence="10" id="KW-0489">Methyltransferase</keyword>
<dbReference type="EC" id="3.1.3.-" evidence="10"/>
<dbReference type="OMA" id="SHFWTGP"/>
<evidence type="ECO:0000256" key="9">
    <source>
        <dbReference type="ARBA" id="ARBA00048809"/>
    </source>
</evidence>
<evidence type="ECO:0000259" key="11">
    <source>
        <dbReference type="Pfam" id="PF01937"/>
    </source>
</evidence>
<comment type="catalytic activity">
    <reaction evidence="1 10">
        <text>L-glutamyl-[protein] + S-adenosyl-L-methionine = [protein]-L-glutamate 5-O-methyl ester + S-adenosyl-L-homocysteine</text>
        <dbReference type="Rhea" id="RHEA:24452"/>
        <dbReference type="Rhea" id="RHEA-COMP:10208"/>
        <dbReference type="Rhea" id="RHEA-COMP:10311"/>
        <dbReference type="ChEBI" id="CHEBI:29973"/>
        <dbReference type="ChEBI" id="CHEBI:57856"/>
        <dbReference type="ChEBI" id="CHEBI:59789"/>
        <dbReference type="ChEBI" id="CHEBI:82795"/>
    </reaction>
</comment>
<evidence type="ECO:0000256" key="4">
    <source>
        <dbReference type="ARBA" id="ARBA00022596"/>
    </source>
</evidence>
<dbReference type="EMBL" id="JWZT01004836">
    <property type="protein sequence ID" value="KII62930.1"/>
    <property type="molecule type" value="Genomic_DNA"/>
</dbReference>
<evidence type="ECO:0000313" key="12">
    <source>
        <dbReference type="EMBL" id="KII62930.1"/>
    </source>
</evidence>
<dbReference type="Gene3D" id="3.40.50.10880">
    <property type="entry name" value="Uncharacterised protein PF01937, DUF89, domain 3"/>
    <property type="match status" value="1"/>
</dbReference>
<dbReference type="SUPFAM" id="SSF111321">
    <property type="entry name" value="AF1104-like"/>
    <property type="match status" value="1"/>
</dbReference>
<dbReference type="GO" id="GO:0046872">
    <property type="term" value="F:metal ion binding"/>
    <property type="evidence" value="ECO:0007669"/>
    <property type="project" value="UniProtKB-UniRule"/>
</dbReference>
<evidence type="ECO:0000256" key="8">
    <source>
        <dbReference type="ARBA" id="ARBA00045980"/>
    </source>
</evidence>
<dbReference type="OrthoDB" id="541375at2759"/>
<evidence type="ECO:0000313" key="13">
    <source>
        <dbReference type="Proteomes" id="UP000031668"/>
    </source>
</evidence>
<dbReference type="InterPro" id="IPR002791">
    <property type="entry name" value="ARMT1-like_metal-bd"/>
</dbReference>
<sequence>MIQDPMPSKDHLKTLILFSTFSNQIDLSMTAGSHQVSLDHTNFDVFNYTKDLLNNDLDGVCDYIAQLSYLTTKTCHLVIDNCGLEFFSDLCFGLYLLTTSSANEVVFHIKVLLFCVRKFPTFVSDVTSADITYMSSFLYDSNDPDLIKVQDLMSEYVESGKIIFRPNLSWNFSHHYSDLLTAWSQFSEIHESFKESSLVVFKGDLNYRRLCGELNWDIDTPMSVMLQNFKNFPLLILRTVKSVSICGIESDMVDRVKNLDENWYINGEKGQIIFINHKLD</sequence>
<comment type="cofactor">
    <cofactor evidence="10">
        <name>Mn(2+)</name>
        <dbReference type="ChEBI" id="CHEBI:29035"/>
    </cofactor>
    <cofactor evidence="10">
        <name>Ni(2+)</name>
        <dbReference type="ChEBI" id="CHEBI:49786"/>
    </cofactor>
</comment>
<dbReference type="PANTHER" id="PTHR12260:SF6">
    <property type="entry name" value="DAMAGE-CONTROL PHOSPHATASE ARMT1"/>
    <property type="match status" value="1"/>
</dbReference>
<dbReference type="AlphaFoldDB" id="A0A0C2M7F4"/>
<evidence type="ECO:0000256" key="10">
    <source>
        <dbReference type="RuleBase" id="RU367030"/>
    </source>
</evidence>
<evidence type="ECO:0000256" key="5">
    <source>
        <dbReference type="ARBA" id="ARBA00022723"/>
    </source>
</evidence>
<name>A0A0C2M7F4_THEKT</name>
<dbReference type="EC" id="2.1.1.-" evidence="10"/>
<proteinExistence type="inferred from homology"/>
<comment type="similarity">
    <text evidence="3 10">Belongs to the damage-control phosphatase family. Sugar phosphate phosphatase III subfamily.</text>
</comment>
<comment type="catalytic activity">
    <reaction evidence="2 10">
        <text>beta-D-fructose 1-phosphate + H2O = D-fructose + phosphate</text>
        <dbReference type="Rhea" id="RHEA:35603"/>
        <dbReference type="ChEBI" id="CHEBI:15377"/>
        <dbReference type="ChEBI" id="CHEBI:37721"/>
        <dbReference type="ChEBI" id="CHEBI:43474"/>
        <dbReference type="ChEBI" id="CHEBI:138881"/>
    </reaction>
</comment>